<comment type="catalytic activity">
    <reaction evidence="3 4">
        <text>[thioredoxin]-disulfide + L-methionine + H2O = L-methionine (S)-S-oxide + [thioredoxin]-dithiol</text>
        <dbReference type="Rhea" id="RHEA:19993"/>
        <dbReference type="Rhea" id="RHEA-COMP:10698"/>
        <dbReference type="Rhea" id="RHEA-COMP:10700"/>
        <dbReference type="ChEBI" id="CHEBI:15377"/>
        <dbReference type="ChEBI" id="CHEBI:29950"/>
        <dbReference type="ChEBI" id="CHEBI:50058"/>
        <dbReference type="ChEBI" id="CHEBI:57844"/>
        <dbReference type="ChEBI" id="CHEBI:58772"/>
        <dbReference type="EC" id="1.8.4.11"/>
    </reaction>
</comment>
<dbReference type="OrthoDB" id="4174719at2"/>
<name>J1HKU1_9ACTO</name>
<dbReference type="PATRIC" id="fig|1125718.3.peg.801"/>
<comment type="similarity">
    <text evidence="4">Belongs to the MsrA Met sulfoxide reductase family.</text>
</comment>
<dbReference type="eggNOG" id="COG0225">
    <property type="taxonomic scope" value="Bacteria"/>
</dbReference>
<dbReference type="InterPro" id="IPR036509">
    <property type="entry name" value="Met_Sox_Rdtase_MsrA_sf"/>
</dbReference>
<dbReference type="Proteomes" id="UP000002941">
    <property type="component" value="Unassembled WGS sequence"/>
</dbReference>
<dbReference type="InterPro" id="IPR050162">
    <property type="entry name" value="MsrA_MetSO_reductase"/>
</dbReference>
<accession>J1HKU1</accession>
<feature type="region of interest" description="Disordered" evidence="5">
    <location>
        <begin position="1"/>
        <end position="20"/>
    </location>
</feature>
<comment type="function">
    <text evidence="4">Has an important function as a repair enzyme for proteins that have been inactivated by oxidation. Catalyzes the reversible oxidation-reduction of methionine sulfoxide in proteins to methionine.</text>
</comment>
<dbReference type="GO" id="GO:0033744">
    <property type="term" value="F:L-methionine:thioredoxin-disulfide S-oxidoreductase activity"/>
    <property type="evidence" value="ECO:0007669"/>
    <property type="project" value="RHEA"/>
</dbReference>
<dbReference type="GO" id="GO:0005737">
    <property type="term" value="C:cytoplasm"/>
    <property type="evidence" value="ECO:0007669"/>
    <property type="project" value="TreeGrafter"/>
</dbReference>
<sequence length="240" mass="25583">MTTSRSSMPPRSTAIPGREAGLLPEPGEHVVLGAPLNGPWPEGTHVIYLAGGCFWGVERIMWRRPGVVATAVGYMGGTTPNPTYQEVCTGATGHAEAVRVAYDPAVVGEDGKALLRTFWENHDSTHLNRHGNDIGTQYRSAVWTTTPTQAAAAHEVRDLFQGELTRLGLGTCVTTIGPADELYAEFGGPFYLAEGYHQGYLHKNPGGYCNHGPNGVTCPVGVADLPAQTDVLPPEKTPHA</sequence>
<dbReference type="SUPFAM" id="SSF55068">
    <property type="entry name" value="Peptide methionine sulfoxide reductase"/>
    <property type="match status" value="1"/>
</dbReference>
<evidence type="ECO:0000256" key="5">
    <source>
        <dbReference type="SAM" id="MobiDB-lite"/>
    </source>
</evidence>
<dbReference type="AlphaFoldDB" id="J1HKU1"/>
<comment type="catalytic activity">
    <reaction evidence="2 4">
        <text>L-methionyl-[protein] + [thioredoxin]-disulfide + H2O = L-methionyl-(S)-S-oxide-[protein] + [thioredoxin]-dithiol</text>
        <dbReference type="Rhea" id="RHEA:14217"/>
        <dbReference type="Rhea" id="RHEA-COMP:10698"/>
        <dbReference type="Rhea" id="RHEA-COMP:10700"/>
        <dbReference type="Rhea" id="RHEA-COMP:12313"/>
        <dbReference type="Rhea" id="RHEA-COMP:12315"/>
        <dbReference type="ChEBI" id="CHEBI:15377"/>
        <dbReference type="ChEBI" id="CHEBI:16044"/>
        <dbReference type="ChEBI" id="CHEBI:29950"/>
        <dbReference type="ChEBI" id="CHEBI:44120"/>
        <dbReference type="ChEBI" id="CHEBI:50058"/>
        <dbReference type="EC" id="1.8.4.11"/>
    </reaction>
</comment>
<reference evidence="7 8" key="1">
    <citation type="submission" date="2012-05" db="EMBL/GenBank/DDBJ databases">
        <authorList>
            <person name="Harkins D.M."/>
            <person name="Madupu R."/>
            <person name="Durkin A.S."/>
            <person name="Torralba M."/>
            <person name="Methe B."/>
            <person name="Sutton G.G."/>
            <person name="Nelson K.E."/>
        </authorList>
    </citation>
    <scope>NUCLEOTIDE SEQUENCE [LARGE SCALE GENOMIC DNA]</scope>
    <source>
        <strain evidence="7 8">F0489</strain>
    </source>
</reference>
<dbReference type="RefSeq" id="WP_008730538.1">
    <property type="nucleotide sequence ID" value="NZ_AKFT01000056.1"/>
</dbReference>
<dbReference type="HAMAP" id="MF_01401">
    <property type="entry name" value="MsrA"/>
    <property type="match status" value="1"/>
</dbReference>
<evidence type="ECO:0000256" key="2">
    <source>
        <dbReference type="ARBA" id="ARBA00047806"/>
    </source>
</evidence>
<evidence type="ECO:0000313" key="8">
    <source>
        <dbReference type="Proteomes" id="UP000002941"/>
    </source>
</evidence>
<comment type="caution">
    <text evidence="7">The sequence shown here is derived from an EMBL/GenBank/DDBJ whole genome shotgun (WGS) entry which is preliminary data.</text>
</comment>
<gene>
    <name evidence="4 7" type="primary">msrA</name>
    <name evidence="7" type="ORF">HMPREF1318_2108</name>
</gene>
<keyword evidence="8" id="KW-1185">Reference proteome</keyword>
<dbReference type="PANTHER" id="PTHR42799:SF2">
    <property type="entry name" value="MITOCHONDRIAL PEPTIDE METHIONINE SULFOXIDE REDUCTASE"/>
    <property type="match status" value="1"/>
</dbReference>
<evidence type="ECO:0000259" key="6">
    <source>
        <dbReference type="Pfam" id="PF01625"/>
    </source>
</evidence>
<protein>
    <recommendedName>
        <fullName evidence="4">Peptide methionine sulfoxide reductase MsrA</fullName>
        <shortName evidence="4">Protein-methionine-S-oxide reductase</shortName>
        <ecNumber evidence="4">1.8.4.11</ecNumber>
    </recommendedName>
    <alternativeName>
        <fullName evidence="4">Peptide-methionine (S)-S-oxide reductase</fullName>
        <shortName evidence="4">Peptide Met(O) reductase</shortName>
    </alternativeName>
</protein>
<dbReference type="InterPro" id="IPR002569">
    <property type="entry name" value="Met_Sox_Rdtase_MsrA_dom"/>
</dbReference>
<organism evidence="7 8">
    <name type="scientific">Actinomyces massiliensis F0489</name>
    <dbReference type="NCBI Taxonomy" id="1125718"/>
    <lineage>
        <taxon>Bacteria</taxon>
        <taxon>Bacillati</taxon>
        <taxon>Actinomycetota</taxon>
        <taxon>Actinomycetes</taxon>
        <taxon>Actinomycetales</taxon>
        <taxon>Actinomycetaceae</taxon>
        <taxon>Actinomyces</taxon>
    </lineage>
</organism>
<evidence type="ECO:0000256" key="3">
    <source>
        <dbReference type="ARBA" id="ARBA00048782"/>
    </source>
</evidence>
<feature type="compositionally biased region" description="Low complexity" evidence="5">
    <location>
        <begin position="1"/>
        <end position="13"/>
    </location>
</feature>
<keyword evidence="1 4" id="KW-0560">Oxidoreductase</keyword>
<evidence type="ECO:0000256" key="1">
    <source>
        <dbReference type="ARBA" id="ARBA00023002"/>
    </source>
</evidence>
<dbReference type="GO" id="GO:0008113">
    <property type="term" value="F:peptide-methionine (S)-S-oxide reductase activity"/>
    <property type="evidence" value="ECO:0007669"/>
    <property type="project" value="UniProtKB-UniRule"/>
</dbReference>
<feature type="domain" description="Peptide methionine sulphoxide reductase MsrA" evidence="6">
    <location>
        <begin position="47"/>
        <end position="210"/>
    </location>
</feature>
<evidence type="ECO:0000256" key="4">
    <source>
        <dbReference type="HAMAP-Rule" id="MF_01401"/>
    </source>
</evidence>
<dbReference type="EC" id="1.8.4.11" evidence="4"/>
<dbReference type="PANTHER" id="PTHR42799">
    <property type="entry name" value="MITOCHONDRIAL PEPTIDE METHIONINE SULFOXIDE REDUCTASE"/>
    <property type="match status" value="1"/>
</dbReference>
<dbReference type="GO" id="GO:0034599">
    <property type="term" value="P:cellular response to oxidative stress"/>
    <property type="evidence" value="ECO:0007669"/>
    <property type="project" value="TreeGrafter"/>
</dbReference>
<evidence type="ECO:0000313" key="7">
    <source>
        <dbReference type="EMBL" id="EJF46585.1"/>
    </source>
</evidence>
<dbReference type="Pfam" id="PF01625">
    <property type="entry name" value="PMSR"/>
    <property type="match status" value="1"/>
</dbReference>
<dbReference type="Gene3D" id="3.30.1060.10">
    <property type="entry name" value="Peptide methionine sulphoxide reductase MsrA"/>
    <property type="match status" value="1"/>
</dbReference>
<feature type="active site" evidence="4">
    <location>
        <position position="53"/>
    </location>
</feature>
<dbReference type="EMBL" id="AKFT01000056">
    <property type="protein sequence ID" value="EJF46585.1"/>
    <property type="molecule type" value="Genomic_DNA"/>
</dbReference>
<proteinExistence type="inferred from homology"/>
<dbReference type="NCBIfam" id="TIGR00401">
    <property type="entry name" value="msrA"/>
    <property type="match status" value="1"/>
</dbReference>